<reference evidence="2" key="2">
    <citation type="submission" date="2021-09" db="EMBL/GenBank/DDBJ databases">
        <authorList>
            <person name="Gilroy R."/>
        </authorList>
    </citation>
    <scope>NUCLEOTIDE SEQUENCE</scope>
    <source>
        <strain evidence="2">CHK135-1449</strain>
    </source>
</reference>
<sequence>MNKMQWMTRTVLLSSAIFLMACDQKNTENTEPSPDSSASEQVMKELQTDPVKAFPQTADDPHDIAVLTDYELRFQEMSADLEAEMNQMRKDENLTEEFIQQRQRDHIRSALNMLKALELKTEQGRYIQGLMYQYWEHQEQLLKRSERQASTVTEASKNVQGLGKYLHAQEQLEHWRLQYPQNTQPPAKSTQK</sequence>
<feature type="signal peptide" evidence="1">
    <location>
        <begin position="1"/>
        <end position="21"/>
    </location>
</feature>
<feature type="chain" id="PRO_5039433245" evidence="1">
    <location>
        <begin position="22"/>
        <end position="192"/>
    </location>
</feature>
<protein>
    <submittedName>
        <fullName evidence="2">Uncharacterized protein</fullName>
    </submittedName>
</protein>
<dbReference type="PROSITE" id="PS51257">
    <property type="entry name" value="PROKAR_LIPOPROTEIN"/>
    <property type="match status" value="1"/>
</dbReference>
<evidence type="ECO:0000313" key="2">
    <source>
        <dbReference type="EMBL" id="HJF27628.1"/>
    </source>
</evidence>
<dbReference type="AlphaFoldDB" id="A0A9D2US69"/>
<dbReference type="EMBL" id="DYWX01000052">
    <property type="protein sequence ID" value="HJF27628.1"/>
    <property type="molecule type" value="Genomic_DNA"/>
</dbReference>
<name>A0A9D2US69_ACILW</name>
<keyword evidence="1" id="KW-0732">Signal</keyword>
<organism evidence="2 3">
    <name type="scientific">Acinetobacter lwoffii</name>
    <dbReference type="NCBI Taxonomy" id="28090"/>
    <lineage>
        <taxon>Bacteria</taxon>
        <taxon>Pseudomonadati</taxon>
        <taxon>Pseudomonadota</taxon>
        <taxon>Gammaproteobacteria</taxon>
        <taxon>Moraxellales</taxon>
        <taxon>Moraxellaceae</taxon>
        <taxon>Acinetobacter</taxon>
    </lineage>
</organism>
<evidence type="ECO:0000256" key="1">
    <source>
        <dbReference type="SAM" id="SignalP"/>
    </source>
</evidence>
<gene>
    <name evidence="2" type="ORF">K8V79_05190</name>
</gene>
<dbReference type="Proteomes" id="UP000787156">
    <property type="component" value="Unassembled WGS sequence"/>
</dbReference>
<proteinExistence type="predicted"/>
<reference evidence="2" key="1">
    <citation type="journal article" date="2021" name="PeerJ">
        <title>Extensive microbial diversity within the chicken gut microbiome revealed by metagenomics and culture.</title>
        <authorList>
            <person name="Gilroy R."/>
            <person name="Ravi A."/>
            <person name="Getino M."/>
            <person name="Pursley I."/>
            <person name="Horton D.L."/>
            <person name="Alikhan N.F."/>
            <person name="Baker D."/>
            <person name="Gharbi K."/>
            <person name="Hall N."/>
            <person name="Watson M."/>
            <person name="Adriaenssens E.M."/>
            <person name="Foster-Nyarko E."/>
            <person name="Jarju S."/>
            <person name="Secka A."/>
            <person name="Antonio M."/>
            <person name="Oren A."/>
            <person name="Chaudhuri R.R."/>
            <person name="La Ragione R."/>
            <person name="Hildebrand F."/>
            <person name="Pallen M.J."/>
        </authorList>
    </citation>
    <scope>NUCLEOTIDE SEQUENCE</scope>
    <source>
        <strain evidence="2">CHK135-1449</strain>
    </source>
</reference>
<accession>A0A9D2US69</accession>
<evidence type="ECO:0000313" key="3">
    <source>
        <dbReference type="Proteomes" id="UP000787156"/>
    </source>
</evidence>
<comment type="caution">
    <text evidence="2">The sequence shown here is derived from an EMBL/GenBank/DDBJ whole genome shotgun (WGS) entry which is preliminary data.</text>
</comment>